<dbReference type="GeneID" id="85330445"/>
<protein>
    <submittedName>
        <fullName evidence="2">Uncharacterized protein</fullName>
    </submittedName>
</protein>
<accession>A0AA40DNB5</accession>
<dbReference type="EMBL" id="JAUIRO010000007">
    <property type="protein sequence ID" value="KAK0706143.1"/>
    <property type="molecule type" value="Genomic_DNA"/>
</dbReference>
<dbReference type="Proteomes" id="UP001172101">
    <property type="component" value="Unassembled WGS sequence"/>
</dbReference>
<reference evidence="2" key="1">
    <citation type="submission" date="2023-06" db="EMBL/GenBank/DDBJ databases">
        <title>Genome-scale phylogeny and comparative genomics of the fungal order Sordariales.</title>
        <authorList>
            <consortium name="Lawrence Berkeley National Laboratory"/>
            <person name="Hensen N."/>
            <person name="Bonometti L."/>
            <person name="Westerberg I."/>
            <person name="Brannstrom I.O."/>
            <person name="Guillou S."/>
            <person name="Cros-Aarteil S."/>
            <person name="Calhoun S."/>
            <person name="Haridas S."/>
            <person name="Kuo A."/>
            <person name="Mondo S."/>
            <person name="Pangilinan J."/>
            <person name="Riley R."/>
            <person name="LaButti K."/>
            <person name="Andreopoulos B."/>
            <person name="Lipzen A."/>
            <person name="Chen C."/>
            <person name="Yanf M."/>
            <person name="Daum C."/>
            <person name="Ng V."/>
            <person name="Clum A."/>
            <person name="Steindorff A."/>
            <person name="Ohm R."/>
            <person name="Martin F."/>
            <person name="Silar P."/>
            <person name="Natvig D."/>
            <person name="Lalanne C."/>
            <person name="Gautier V."/>
            <person name="Ament-velasquez S.L."/>
            <person name="Kruys A."/>
            <person name="Hutchinson M.I."/>
            <person name="Powell A.J."/>
            <person name="Barry K."/>
            <person name="Miller A.N."/>
            <person name="Grigoriev I.V."/>
            <person name="Debuchy R."/>
            <person name="Gladieux P."/>
            <person name="Thoren M.H."/>
            <person name="Johannesson H."/>
        </authorList>
    </citation>
    <scope>NUCLEOTIDE SEQUENCE</scope>
    <source>
        <strain evidence="2">SMH2392-1A</strain>
    </source>
</reference>
<feature type="region of interest" description="Disordered" evidence="1">
    <location>
        <begin position="64"/>
        <end position="106"/>
    </location>
</feature>
<evidence type="ECO:0000313" key="3">
    <source>
        <dbReference type="Proteomes" id="UP001172101"/>
    </source>
</evidence>
<name>A0AA40DNB5_9PEZI</name>
<proteinExistence type="predicted"/>
<sequence length="106" mass="12973">MCTFEQKHFNCNHKETPTKSEYSCDIYKNFVIGECKYDYPSNHKHKPNIVIVDKVCDDCKKAKEKEEKEKKEKEKKEKEKKEKEKKEKEKKEKEKKEKEKKEKEKK</sequence>
<dbReference type="RefSeq" id="XP_060291237.1">
    <property type="nucleotide sequence ID" value="XM_060447175.1"/>
</dbReference>
<evidence type="ECO:0000313" key="2">
    <source>
        <dbReference type="EMBL" id="KAK0706143.1"/>
    </source>
</evidence>
<organism evidence="2 3">
    <name type="scientific">Lasiosphaeria miniovina</name>
    <dbReference type="NCBI Taxonomy" id="1954250"/>
    <lineage>
        <taxon>Eukaryota</taxon>
        <taxon>Fungi</taxon>
        <taxon>Dikarya</taxon>
        <taxon>Ascomycota</taxon>
        <taxon>Pezizomycotina</taxon>
        <taxon>Sordariomycetes</taxon>
        <taxon>Sordariomycetidae</taxon>
        <taxon>Sordariales</taxon>
        <taxon>Lasiosphaeriaceae</taxon>
        <taxon>Lasiosphaeria</taxon>
    </lineage>
</organism>
<gene>
    <name evidence="2" type="ORF">B0T26DRAFT_805999</name>
</gene>
<keyword evidence="3" id="KW-1185">Reference proteome</keyword>
<evidence type="ECO:0000256" key="1">
    <source>
        <dbReference type="SAM" id="MobiDB-lite"/>
    </source>
</evidence>
<comment type="caution">
    <text evidence="2">The sequence shown here is derived from an EMBL/GenBank/DDBJ whole genome shotgun (WGS) entry which is preliminary data.</text>
</comment>
<dbReference type="AlphaFoldDB" id="A0AA40DNB5"/>